<feature type="region of interest" description="Disordered" evidence="5">
    <location>
        <begin position="188"/>
        <end position="207"/>
    </location>
</feature>
<dbReference type="GO" id="GO:0032259">
    <property type="term" value="P:methylation"/>
    <property type="evidence" value="ECO:0007669"/>
    <property type="project" value="UniProtKB-KW"/>
</dbReference>
<dbReference type="Pfam" id="PF05175">
    <property type="entry name" value="MTS"/>
    <property type="match status" value="1"/>
</dbReference>
<reference evidence="7" key="1">
    <citation type="submission" date="2021-02" db="EMBL/GenBank/DDBJ databases">
        <authorList>
            <person name="Dougan E. K."/>
            <person name="Rhodes N."/>
            <person name="Thang M."/>
            <person name="Chan C."/>
        </authorList>
    </citation>
    <scope>NUCLEOTIDE SEQUENCE</scope>
</reference>
<evidence type="ECO:0000256" key="4">
    <source>
        <dbReference type="ARBA" id="ARBA00022691"/>
    </source>
</evidence>
<dbReference type="AlphaFoldDB" id="A0A813DHK8"/>
<keyword evidence="3" id="KW-0808">Transferase</keyword>
<dbReference type="GO" id="GO:0003676">
    <property type="term" value="F:nucleic acid binding"/>
    <property type="evidence" value="ECO:0007669"/>
    <property type="project" value="InterPro"/>
</dbReference>
<sequence length="512" mass="55774">MAEIAGFRPRQASACSLPAGVCEWHAQPARLGGGHCLAQAAAACRLRAPAPRSARPRRFALAGTAFPTVLRLLAAGGSVAASGFPRRKDPLRGSIASARLRATQSTAETTAPRVPALPAIAPGVWKPIPVSEEEVSAAAPQLVTRKSDPEEVAALVWSGGSALFVDRYRDLLEVRKALNAIAKRCEEDEAEGGGLEEAPKAEAHRARRKERRAAARRLFIRADASNGELQLVGAPQLGYLPVFYSGQLVLRANDVSALLVAWQFFVNGVQYDFLDHPLHPFFGVYFTPTPVEHFNLLQDWLALRPTALADTRSRVLDLGTGCGVVSFIVNRLRPSAEVVACDICPNAVFSVQAEVQRWGVEVEVLQSDLFSGLEGTEPFDMIIFNPPWVPRSPDVEDNSERGFGDVGGGNDYPPELFHRLFSEAPRFLRPGGRLIVLFSDYAVCRGLVDASPLAAWGTPAEGPSTAALQLLAIERRPVAAKDRSRHRQTRRDKAWALAQQHNVELWEFQKPV</sequence>
<dbReference type="CDD" id="cd02440">
    <property type="entry name" value="AdoMet_MTases"/>
    <property type="match status" value="1"/>
</dbReference>
<dbReference type="GO" id="GO:0008757">
    <property type="term" value="F:S-adenosylmethionine-dependent methyltransferase activity"/>
    <property type="evidence" value="ECO:0007669"/>
    <property type="project" value="TreeGrafter"/>
</dbReference>
<dbReference type="PROSITE" id="PS00092">
    <property type="entry name" value="N6_MTASE"/>
    <property type="match status" value="1"/>
</dbReference>
<dbReference type="Gene3D" id="3.40.50.150">
    <property type="entry name" value="Vaccinia Virus protein VP39"/>
    <property type="match status" value="1"/>
</dbReference>
<dbReference type="SUPFAM" id="SSF53335">
    <property type="entry name" value="S-adenosyl-L-methionine-dependent methyltransferases"/>
    <property type="match status" value="1"/>
</dbReference>
<dbReference type="Proteomes" id="UP000654075">
    <property type="component" value="Unassembled WGS sequence"/>
</dbReference>
<feature type="domain" description="Methyltransferase small" evidence="6">
    <location>
        <begin position="310"/>
        <end position="388"/>
    </location>
</feature>
<evidence type="ECO:0000256" key="5">
    <source>
        <dbReference type="SAM" id="MobiDB-lite"/>
    </source>
</evidence>
<dbReference type="GO" id="GO:0008276">
    <property type="term" value="F:protein methyltransferase activity"/>
    <property type="evidence" value="ECO:0007669"/>
    <property type="project" value="TreeGrafter"/>
</dbReference>
<gene>
    <name evidence="7" type="ORF">PGLA1383_LOCUS4405</name>
</gene>
<dbReference type="InterPro" id="IPR052190">
    <property type="entry name" value="Euk-Arch_PrmC-MTase"/>
</dbReference>
<keyword evidence="2" id="KW-0489">Methyltransferase</keyword>
<evidence type="ECO:0000256" key="1">
    <source>
        <dbReference type="ARBA" id="ARBA00006149"/>
    </source>
</evidence>
<name>A0A813DHK8_POLGL</name>
<keyword evidence="8" id="KW-1185">Reference proteome</keyword>
<proteinExistence type="inferred from homology"/>
<dbReference type="InterPro" id="IPR007848">
    <property type="entry name" value="Small_mtfrase_dom"/>
</dbReference>
<evidence type="ECO:0000313" key="8">
    <source>
        <dbReference type="Proteomes" id="UP000654075"/>
    </source>
</evidence>
<evidence type="ECO:0000256" key="3">
    <source>
        <dbReference type="ARBA" id="ARBA00022679"/>
    </source>
</evidence>
<comment type="caution">
    <text evidence="7">The sequence shown here is derived from an EMBL/GenBank/DDBJ whole genome shotgun (WGS) entry which is preliminary data.</text>
</comment>
<protein>
    <recommendedName>
        <fullName evidence="6">Methyltransferase small domain-containing protein</fullName>
    </recommendedName>
</protein>
<evidence type="ECO:0000256" key="2">
    <source>
        <dbReference type="ARBA" id="ARBA00022603"/>
    </source>
</evidence>
<organism evidence="7 8">
    <name type="scientific">Polarella glacialis</name>
    <name type="common">Dinoflagellate</name>
    <dbReference type="NCBI Taxonomy" id="89957"/>
    <lineage>
        <taxon>Eukaryota</taxon>
        <taxon>Sar</taxon>
        <taxon>Alveolata</taxon>
        <taxon>Dinophyceae</taxon>
        <taxon>Suessiales</taxon>
        <taxon>Suessiaceae</taxon>
        <taxon>Polarella</taxon>
    </lineage>
</organism>
<dbReference type="OrthoDB" id="406152at2759"/>
<evidence type="ECO:0000259" key="6">
    <source>
        <dbReference type="Pfam" id="PF05175"/>
    </source>
</evidence>
<comment type="similarity">
    <text evidence="1">Belongs to the eukaryotic/archaeal PrmC-related family.</text>
</comment>
<dbReference type="InterPro" id="IPR002052">
    <property type="entry name" value="DNA_methylase_N6_adenine_CS"/>
</dbReference>
<dbReference type="PANTHER" id="PTHR45875:SF1">
    <property type="entry name" value="METHYLTRANSFERASE N6AMT1"/>
    <property type="match status" value="1"/>
</dbReference>
<dbReference type="EMBL" id="CAJNNV010001658">
    <property type="protein sequence ID" value="CAE8585497.1"/>
    <property type="molecule type" value="Genomic_DNA"/>
</dbReference>
<dbReference type="GO" id="GO:0035657">
    <property type="term" value="C:eRF1 methyltransferase complex"/>
    <property type="evidence" value="ECO:0007669"/>
    <property type="project" value="TreeGrafter"/>
</dbReference>
<evidence type="ECO:0000313" key="7">
    <source>
        <dbReference type="EMBL" id="CAE8585497.1"/>
    </source>
</evidence>
<dbReference type="PANTHER" id="PTHR45875">
    <property type="entry name" value="METHYLTRANSFERASE N6AMT1"/>
    <property type="match status" value="1"/>
</dbReference>
<keyword evidence="4" id="KW-0949">S-adenosyl-L-methionine</keyword>
<accession>A0A813DHK8</accession>
<dbReference type="InterPro" id="IPR029063">
    <property type="entry name" value="SAM-dependent_MTases_sf"/>
</dbReference>